<keyword evidence="2" id="KW-1185">Reference proteome</keyword>
<gene>
    <name evidence="1" type="ORF">CPA56_05340</name>
</gene>
<dbReference type="Pfam" id="PF13704">
    <property type="entry name" value="Glyco_tranf_2_4"/>
    <property type="match status" value="1"/>
</dbReference>
<proteinExistence type="predicted"/>
<protein>
    <recommendedName>
        <fullName evidence="3">Glycosyltransferase family 2 protein</fullName>
    </recommendedName>
</protein>
<dbReference type="Proteomes" id="UP000765338">
    <property type="component" value="Unassembled WGS sequence"/>
</dbReference>
<dbReference type="EMBL" id="PDLY01000003">
    <property type="protein sequence ID" value="MBA5727403.1"/>
    <property type="molecule type" value="Genomic_DNA"/>
</dbReference>
<sequence>MSARRPRLTCAVLIRQADRHLMGWLTWHLALGVDHIAVIDSGTCDRARQIVQGLGRNWPVSWHPVELQDGLEPEARRLELTRHAVDHVRQVTQALDGADDEDMSPEPEPADDWLLILDADEYLVPEYNLSDMFQGTPEDTAAVAIHWRIYGAAGHLSPPPGHILAHHTWHAPPSFTDHKFVRLLARLEHLPEASGLTDPLGLNLPADRIRRLDGSPYQPSADISPTELWIGGSIQHYVCAQAHGEDELPAPLRAHYDRNEQMKVMSLDRLWDMRRLANQIQEQALQAGLARLRGLVAQQVEEIRLHWEKQEADLPIGNHVQHGTFQYDRVRPPSQGRLLLDEQFSASYRVGQTVLLRSSEGRLLEGDQPDHREPFIGFWQAGTPHVLTLYTQEGKPFILGDAPCVFGMTSLHISFNADRRVIHLPHETGHSSTPLEMIPASVPPAHLFAPLPQADEPEGLSVRGLLVWLAGHPNLRPYDLHRALLLLSPDSAQHMRNLAPILESFLPPPPRAAFLPR</sequence>
<accession>A0ABR5ZT16</accession>
<comment type="caution">
    <text evidence="1">The sequence shown here is derived from an EMBL/GenBank/DDBJ whole genome shotgun (WGS) entry which is preliminary data.</text>
</comment>
<organism evidence="1 2">
    <name type="scientific">Bombella mellum</name>
    <dbReference type="NCBI Taxonomy" id="2039288"/>
    <lineage>
        <taxon>Bacteria</taxon>
        <taxon>Pseudomonadati</taxon>
        <taxon>Pseudomonadota</taxon>
        <taxon>Alphaproteobacteria</taxon>
        <taxon>Acetobacterales</taxon>
        <taxon>Acetobacteraceae</taxon>
        <taxon>Bombella</taxon>
    </lineage>
</organism>
<evidence type="ECO:0000313" key="2">
    <source>
        <dbReference type="Proteomes" id="UP000765338"/>
    </source>
</evidence>
<evidence type="ECO:0000313" key="1">
    <source>
        <dbReference type="EMBL" id="MBA5727403.1"/>
    </source>
</evidence>
<evidence type="ECO:0008006" key="3">
    <source>
        <dbReference type="Google" id="ProtNLM"/>
    </source>
</evidence>
<dbReference type="RefSeq" id="WP_182041012.1">
    <property type="nucleotide sequence ID" value="NZ_PDLY01000003.1"/>
</dbReference>
<name>A0ABR5ZT16_9PROT</name>
<reference evidence="1 2" key="1">
    <citation type="submission" date="2017-10" db="EMBL/GenBank/DDBJ databases">
        <authorList>
            <person name="Jakob F."/>
        </authorList>
    </citation>
    <scope>NUCLEOTIDE SEQUENCE [LARGE SCALE GENOMIC DNA]</scope>
    <source>
        <strain evidence="1 2">TMW 2.1889</strain>
    </source>
</reference>